<reference evidence="11 12" key="1">
    <citation type="journal article" date="2012" name="Science">
        <title>The Paleozoic origin of enzymatic lignin decomposition reconstructed from 31 fungal genomes.</title>
        <authorList>
            <person name="Floudas D."/>
            <person name="Binder M."/>
            <person name="Riley R."/>
            <person name="Barry K."/>
            <person name="Blanchette R.A."/>
            <person name="Henrissat B."/>
            <person name="Martinez A.T."/>
            <person name="Otillar R."/>
            <person name="Spatafora J.W."/>
            <person name="Yadav J.S."/>
            <person name="Aerts A."/>
            <person name="Benoit I."/>
            <person name="Boyd A."/>
            <person name="Carlson A."/>
            <person name="Copeland A."/>
            <person name="Coutinho P.M."/>
            <person name="de Vries R.P."/>
            <person name="Ferreira P."/>
            <person name="Findley K."/>
            <person name="Foster B."/>
            <person name="Gaskell J."/>
            <person name="Glotzer D."/>
            <person name="Gorecki P."/>
            <person name="Heitman J."/>
            <person name="Hesse C."/>
            <person name="Hori C."/>
            <person name="Igarashi K."/>
            <person name="Jurgens J.A."/>
            <person name="Kallen N."/>
            <person name="Kersten P."/>
            <person name="Kohler A."/>
            <person name="Kuees U."/>
            <person name="Kumar T.K.A."/>
            <person name="Kuo A."/>
            <person name="LaButti K."/>
            <person name="Larrondo L.F."/>
            <person name="Lindquist E."/>
            <person name="Ling A."/>
            <person name="Lombard V."/>
            <person name="Lucas S."/>
            <person name="Lundell T."/>
            <person name="Martin R."/>
            <person name="McLaughlin D.J."/>
            <person name="Morgenstern I."/>
            <person name="Morin E."/>
            <person name="Murat C."/>
            <person name="Nagy L.G."/>
            <person name="Nolan M."/>
            <person name="Ohm R.A."/>
            <person name="Patyshakuliyeva A."/>
            <person name="Rokas A."/>
            <person name="Ruiz-Duenas F.J."/>
            <person name="Sabat G."/>
            <person name="Salamov A."/>
            <person name="Samejima M."/>
            <person name="Schmutz J."/>
            <person name="Slot J.C."/>
            <person name="St John F."/>
            <person name="Stenlid J."/>
            <person name="Sun H."/>
            <person name="Sun S."/>
            <person name="Syed K."/>
            <person name="Tsang A."/>
            <person name="Wiebenga A."/>
            <person name="Young D."/>
            <person name="Pisabarro A."/>
            <person name="Eastwood D.C."/>
            <person name="Martin F."/>
            <person name="Cullen D."/>
            <person name="Grigoriev I.V."/>
            <person name="Hibbett D.S."/>
        </authorList>
    </citation>
    <scope>NUCLEOTIDE SEQUENCE [LARGE SCALE GENOMIC DNA]</scope>
    <source>
        <strain evidence="11 12">MD-104</strain>
    </source>
</reference>
<comment type="function">
    <text evidence="10">Component of the cytochrome c oxidase, the last enzyme in the mitochondrial electron transport chain which drives oxidative phosphorylation. The respiratory chain contains 3 multisubunit complexes succinate dehydrogenase (complex II, CII), ubiquinol-cytochrome c oxidoreductase (cytochrome b-c1 complex, complex III, CIII) and cytochrome c oxidase (complex IV, CIV), that cooperate to transfer electrons derived from NADH and succinate to molecular oxygen, creating an electrochemical gradient over the inner membrane that drives transmembrane transport and the ATP synthase. Cytochrome c oxidase is the component of the respiratory chain that catalyzes the reduction of oxygen to water. Electrons originating from reduced cytochrome c in the intermembrane space (IMS) are transferred via the dinuclear copper A center (CU(A)) of subunit 2 and heme A of subunit 1 to the active site in subunit 1, a binuclear center (BNC) formed by heme A3 and copper B (CU(B)). The BNC reduces molecular oxygen to 2 water molecules using 4 electrons from cytochrome c in the IMS and 4 protons from the mitochondrial matrix.</text>
</comment>
<dbReference type="UniPathway" id="UPA00705"/>
<dbReference type="AlphaFoldDB" id="A0A2H3IX49"/>
<evidence type="ECO:0000256" key="6">
    <source>
        <dbReference type="ARBA" id="ARBA00022946"/>
    </source>
</evidence>
<proteinExistence type="inferred from homology"/>
<keyword evidence="8 10" id="KW-0496">Mitochondrion</keyword>
<dbReference type="STRING" id="742152.A0A2H3IX49"/>
<dbReference type="InterPro" id="IPR004202">
    <property type="entry name" value="COX7C/Cox8"/>
</dbReference>
<evidence type="ECO:0000256" key="9">
    <source>
        <dbReference type="ARBA" id="ARBA00023136"/>
    </source>
</evidence>
<keyword evidence="4 10" id="KW-0812">Transmembrane</keyword>
<comment type="similarity">
    <text evidence="3 10">Belongs to the cytochrome c oxidase VIIc family.</text>
</comment>
<keyword evidence="5 10" id="KW-0999">Mitochondrion inner membrane</keyword>
<evidence type="ECO:0000256" key="3">
    <source>
        <dbReference type="ARBA" id="ARBA00010514"/>
    </source>
</evidence>
<keyword evidence="6 10" id="KW-0809">Transit peptide</keyword>
<dbReference type="PANTHER" id="PTHR13313">
    <property type="entry name" value="CYTOCHROME C OXIDASE SUBUNIT VIIC"/>
    <property type="match status" value="1"/>
</dbReference>
<evidence type="ECO:0000256" key="2">
    <source>
        <dbReference type="ARBA" id="ARBA00004673"/>
    </source>
</evidence>
<evidence type="ECO:0000256" key="5">
    <source>
        <dbReference type="ARBA" id="ARBA00022792"/>
    </source>
</evidence>
<dbReference type="GO" id="GO:0045277">
    <property type="term" value="C:respiratory chain complex IV"/>
    <property type="evidence" value="ECO:0007669"/>
    <property type="project" value="UniProtKB-UniRule"/>
</dbReference>
<feature type="transmembrane region" description="Helical" evidence="10">
    <location>
        <begin position="50"/>
        <end position="69"/>
    </location>
</feature>
<dbReference type="GO" id="GO:0006123">
    <property type="term" value="P:mitochondrial electron transport, cytochrome c to oxygen"/>
    <property type="evidence" value="ECO:0007669"/>
    <property type="project" value="UniProtKB-UniRule"/>
</dbReference>
<protein>
    <recommendedName>
        <fullName evidence="10">Cytochrome c oxidase subunit 8, mitochondrial</fullName>
    </recommendedName>
    <alternativeName>
        <fullName evidence="10">Cytochrome c oxidase polypeptide VIII</fullName>
    </alternativeName>
</protein>
<dbReference type="OrthoDB" id="9974841at2759"/>
<evidence type="ECO:0000256" key="10">
    <source>
        <dbReference type="RuleBase" id="RU368123"/>
    </source>
</evidence>
<dbReference type="EMBL" id="KB467832">
    <property type="protein sequence ID" value="PCH34570.1"/>
    <property type="molecule type" value="Genomic_DNA"/>
</dbReference>
<evidence type="ECO:0000256" key="8">
    <source>
        <dbReference type="ARBA" id="ARBA00023128"/>
    </source>
</evidence>
<accession>A0A2H3IX49</accession>
<evidence type="ECO:0000256" key="4">
    <source>
        <dbReference type="ARBA" id="ARBA00022692"/>
    </source>
</evidence>
<gene>
    <name evidence="11" type="ORF">WOLCODRAFT_27291</name>
</gene>
<comment type="pathway">
    <text evidence="2 10">Energy metabolism; oxidative phosphorylation.</text>
</comment>
<name>A0A2H3IX49_WOLCO</name>
<keyword evidence="12" id="KW-1185">Reference proteome</keyword>
<dbReference type="InterPro" id="IPR036636">
    <property type="entry name" value="COX7C/Cox8_sf"/>
</dbReference>
<comment type="subcellular location">
    <subcellularLocation>
        <location evidence="1 10">Mitochondrion inner membrane</location>
        <topology evidence="1 10">Single-pass membrane protein</topology>
    </subcellularLocation>
</comment>
<organism evidence="11 12">
    <name type="scientific">Wolfiporia cocos (strain MD-104)</name>
    <name type="common">Brown rot fungus</name>
    <dbReference type="NCBI Taxonomy" id="742152"/>
    <lineage>
        <taxon>Eukaryota</taxon>
        <taxon>Fungi</taxon>
        <taxon>Dikarya</taxon>
        <taxon>Basidiomycota</taxon>
        <taxon>Agaricomycotina</taxon>
        <taxon>Agaricomycetes</taxon>
        <taxon>Polyporales</taxon>
        <taxon>Phaeolaceae</taxon>
        <taxon>Wolfiporia</taxon>
    </lineage>
</organism>
<evidence type="ECO:0000313" key="11">
    <source>
        <dbReference type="EMBL" id="PCH34570.1"/>
    </source>
</evidence>
<dbReference type="PANTHER" id="PTHR13313:SF0">
    <property type="entry name" value="CYTOCHROME C OXIDASE SUBUNIT 7C, MITOCHONDRIAL"/>
    <property type="match status" value="1"/>
</dbReference>
<dbReference type="GO" id="GO:0005743">
    <property type="term" value="C:mitochondrial inner membrane"/>
    <property type="evidence" value="ECO:0007669"/>
    <property type="project" value="UniProtKB-SubCell"/>
</dbReference>
<keyword evidence="9 10" id="KW-0472">Membrane</keyword>
<evidence type="ECO:0000313" key="12">
    <source>
        <dbReference type="Proteomes" id="UP000218811"/>
    </source>
</evidence>
<sequence length="76" mass="8602">MSLSSLRVVSLKRAVPRLPVGSVRFAHSDHGHHHHLPFQWKNRRAFAIKYTAFVTTGFMIPFIAVGYQLRKSQGSA</sequence>
<dbReference type="OMA" id="NEHTTHQ"/>
<keyword evidence="7 10" id="KW-1133">Transmembrane helix</keyword>
<dbReference type="Proteomes" id="UP000218811">
    <property type="component" value="Unassembled WGS sequence"/>
</dbReference>
<dbReference type="Gene3D" id="4.10.49.10">
    <property type="entry name" value="Cytochrome c oxidase subunit VIIc"/>
    <property type="match status" value="1"/>
</dbReference>
<evidence type="ECO:0000256" key="7">
    <source>
        <dbReference type="ARBA" id="ARBA00022989"/>
    </source>
</evidence>
<dbReference type="SUPFAM" id="SSF81427">
    <property type="entry name" value="Mitochondrial cytochrome c oxidase subunit VIIc (aka VIIIa)"/>
    <property type="match status" value="1"/>
</dbReference>
<evidence type="ECO:0000256" key="1">
    <source>
        <dbReference type="ARBA" id="ARBA00004434"/>
    </source>
</evidence>
<dbReference type="Pfam" id="PF02935">
    <property type="entry name" value="COX7C"/>
    <property type="match status" value="1"/>
</dbReference>
<comment type="subunit">
    <text evidence="10">Component of the cytochrome c oxidase (complex IV, CIV), a multisubunit enzyme composed of a catalytic core of 3 subunits and several supernumerary subunits. The complex exists as a monomer or a dimer and forms supercomplexes (SCs) in the inner mitochondrial membrane with ubiquinol-cytochrome c oxidoreductase (cytochrome b-c1 complex, complex III, CIII).</text>
</comment>